<evidence type="ECO:0000256" key="1">
    <source>
        <dbReference type="ARBA" id="ARBA00004479"/>
    </source>
</evidence>
<keyword evidence="3" id="KW-0732">Signal</keyword>
<accession>A0A371HAH1</accession>
<proteinExistence type="predicted"/>
<keyword evidence="8" id="KW-0418">Kinase</keyword>
<dbReference type="STRING" id="157652.A0A371HAH1"/>
<feature type="non-terminal residue" evidence="8">
    <location>
        <position position="1"/>
    </location>
</feature>
<keyword evidence="7" id="KW-0325">Glycoprotein</keyword>
<dbReference type="PANTHER" id="PTHR48063">
    <property type="entry name" value="LRR RECEPTOR-LIKE KINASE"/>
    <property type="match status" value="1"/>
</dbReference>
<dbReference type="PANTHER" id="PTHR48063:SF52">
    <property type="entry name" value="LRR RECEPTOR-LIKE KINASE FAMILY PROTEIN"/>
    <property type="match status" value="1"/>
</dbReference>
<evidence type="ECO:0000256" key="7">
    <source>
        <dbReference type="ARBA" id="ARBA00023180"/>
    </source>
</evidence>
<gene>
    <name evidence="8" type="ORF">CR513_17226</name>
</gene>
<evidence type="ECO:0000256" key="6">
    <source>
        <dbReference type="ARBA" id="ARBA00023170"/>
    </source>
</evidence>
<evidence type="ECO:0000256" key="5">
    <source>
        <dbReference type="ARBA" id="ARBA00023136"/>
    </source>
</evidence>
<keyword evidence="5" id="KW-0472">Membrane</keyword>
<reference evidence="8" key="1">
    <citation type="submission" date="2018-05" db="EMBL/GenBank/DDBJ databases">
        <title>Draft genome of Mucuna pruriens seed.</title>
        <authorList>
            <person name="Nnadi N.E."/>
            <person name="Vos R."/>
            <person name="Hasami M.H."/>
            <person name="Devisetty U.K."/>
            <person name="Aguiy J.C."/>
        </authorList>
    </citation>
    <scope>NUCLEOTIDE SEQUENCE [LARGE SCALE GENOMIC DNA]</scope>
    <source>
        <strain evidence="8">JCA_2017</strain>
    </source>
</reference>
<evidence type="ECO:0000256" key="4">
    <source>
        <dbReference type="ARBA" id="ARBA00022989"/>
    </source>
</evidence>
<evidence type="ECO:0000313" key="9">
    <source>
        <dbReference type="Proteomes" id="UP000257109"/>
    </source>
</evidence>
<organism evidence="8 9">
    <name type="scientific">Mucuna pruriens</name>
    <name type="common">Velvet bean</name>
    <name type="synonym">Dolichos pruriens</name>
    <dbReference type="NCBI Taxonomy" id="157652"/>
    <lineage>
        <taxon>Eukaryota</taxon>
        <taxon>Viridiplantae</taxon>
        <taxon>Streptophyta</taxon>
        <taxon>Embryophyta</taxon>
        <taxon>Tracheophyta</taxon>
        <taxon>Spermatophyta</taxon>
        <taxon>Magnoliopsida</taxon>
        <taxon>eudicotyledons</taxon>
        <taxon>Gunneridae</taxon>
        <taxon>Pentapetalae</taxon>
        <taxon>rosids</taxon>
        <taxon>fabids</taxon>
        <taxon>Fabales</taxon>
        <taxon>Fabaceae</taxon>
        <taxon>Papilionoideae</taxon>
        <taxon>50 kb inversion clade</taxon>
        <taxon>NPAAA clade</taxon>
        <taxon>indigoferoid/millettioid clade</taxon>
        <taxon>Phaseoleae</taxon>
        <taxon>Mucuna</taxon>
    </lineage>
</organism>
<dbReference type="InterPro" id="IPR032675">
    <property type="entry name" value="LRR_dom_sf"/>
</dbReference>
<comment type="caution">
    <text evidence="8">The sequence shown here is derived from an EMBL/GenBank/DDBJ whole genome shotgun (WGS) entry which is preliminary data.</text>
</comment>
<sequence>MDRKRNKRENLSSLTKFSVSSNLLSGNLSNTIGQLFNLRSLYIRGSLSRKKNLSGKFLLDFSNFKSLLIINLGENNFCGVVPMKMPKSMQGMKLRCNQFTGNISQLCSLSSLRPLDLSQNKLSGSIPPCIFNMDSFSFVLKRWRFGIFMRYFYSEIFTFQQNLYGEIPKELFGFIHRKDIKQHWWHENFAIP</sequence>
<dbReference type="Pfam" id="PF00560">
    <property type="entry name" value="LRR_1"/>
    <property type="match status" value="1"/>
</dbReference>
<dbReference type="Proteomes" id="UP000257109">
    <property type="component" value="Unassembled WGS sequence"/>
</dbReference>
<keyword evidence="4" id="KW-1133">Transmembrane helix</keyword>
<dbReference type="GO" id="GO:0016301">
    <property type="term" value="F:kinase activity"/>
    <property type="evidence" value="ECO:0007669"/>
    <property type="project" value="UniProtKB-KW"/>
</dbReference>
<dbReference type="InterPro" id="IPR001611">
    <property type="entry name" value="Leu-rich_rpt"/>
</dbReference>
<name>A0A371HAH1_MUCPR</name>
<evidence type="ECO:0000313" key="8">
    <source>
        <dbReference type="EMBL" id="RDX99693.1"/>
    </source>
</evidence>
<evidence type="ECO:0000256" key="2">
    <source>
        <dbReference type="ARBA" id="ARBA00022692"/>
    </source>
</evidence>
<protein>
    <submittedName>
        <fullName evidence="8">Inactive receptor kinase</fullName>
    </submittedName>
</protein>
<evidence type="ECO:0000256" key="3">
    <source>
        <dbReference type="ARBA" id="ARBA00022729"/>
    </source>
</evidence>
<dbReference type="Gene3D" id="3.80.10.10">
    <property type="entry name" value="Ribonuclease Inhibitor"/>
    <property type="match status" value="1"/>
</dbReference>
<dbReference type="EMBL" id="QJKJ01003165">
    <property type="protein sequence ID" value="RDX99693.1"/>
    <property type="molecule type" value="Genomic_DNA"/>
</dbReference>
<dbReference type="OrthoDB" id="999747at2759"/>
<keyword evidence="6 8" id="KW-0675">Receptor</keyword>
<keyword evidence="9" id="KW-1185">Reference proteome</keyword>
<dbReference type="GO" id="GO:0016020">
    <property type="term" value="C:membrane"/>
    <property type="evidence" value="ECO:0007669"/>
    <property type="project" value="UniProtKB-SubCell"/>
</dbReference>
<dbReference type="SUPFAM" id="SSF52058">
    <property type="entry name" value="L domain-like"/>
    <property type="match status" value="1"/>
</dbReference>
<dbReference type="AlphaFoldDB" id="A0A371HAH1"/>
<comment type="subcellular location">
    <subcellularLocation>
        <location evidence="1">Membrane</location>
        <topology evidence="1">Single-pass type I membrane protein</topology>
    </subcellularLocation>
</comment>
<dbReference type="InterPro" id="IPR046956">
    <property type="entry name" value="RLP23-like"/>
</dbReference>
<keyword evidence="8" id="KW-0808">Transferase</keyword>
<keyword evidence="2" id="KW-0812">Transmembrane</keyword>